<dbReference type="GO" id="GO:0004633">
    <property type="term" value="F:phosphopantothenoylcysteine decarboxylase activity"/>
    <property type="evidence" value="ECO:0007669"/>
    <property type="project" value="UniProtKB-UniRule"/>
</dbReference>
<keyword evidence="3" id="KW-0479">Metal-binding</keyword>
<feature type="binding site" evidence="3">
    <location>
        <begin position="311"/>
        <end position="314"/>
    </location>
    <ligand>
        <name>CTP</name>
        <dbReference type="ChEBI" id="CHEBI:37563"/>
    </ligand>
</feature>
<dbReference type="GO" id="GO:0010181">
    <property type="term" value="F:FMN binding"/>
    <property type="evidence" value="ECO:0007669"/>
    <property type="project" value="UniProtKB-UniRule"/>
</dbReference>
<dbReference type="GO" id="GO:0015941">
    <property type="term" value="P:pantothenate catabolic process"/>
    <property type="evidence" value="ECO:0007669"/>
    <property type="project" value="InterPro"/>
</dbReference>
<dbReference type="Gene3D" id="3.40.50.1950">
    <property type="entry name" value="Flavin prenyltransferase-like"/>
    <property type="match status" value="1"/>
</dbReference>
<dbReference type="SUPFAM" id="SSF52507">
    <property type="entry name" value="Homo-oligomeric flavin-containing Cys decarboxylases, HFCD"/>
    <property type="match status" value="1"/>
</dbReference>
<dbReference type="InterPro" id="IPR036551">
    <property type="entry name" value="Flavin_trans-like"/>
</dbReference>
<keyword evidence="3 4" id="KW-0288">FMN</keyword>
<dbReference type="EMBL" id="CP066065">
    <property type="protein sequence ID" value="QQC44423.1"/>
    <property type="molecule type" value="Genomic_DNA"/>
</dbReference>
<comment type="pathway">
    <text evidence="3 4">Cofactor biosynthesis; coenzyme A biosynthesis; CoA from (R)-pantothenate: step 3/5.</text>
</comment>
<dbReference type="GO" id="GO:0004632">
    <property type="term" value="F:phosphopantothenate--cysteine ligase activity"/>
    <property type="evidence" value="ECO:0007669"/>
    <property type="project" value="UniProtKB-UniRule"/>
</dbReference>
<dbReference type="HAMAP" id="MF_02225">
    <property type="entry name" value="CoaBC"/>
    <property type="match status" value="1"/>
</dbReference>
<comment type="function">
    <text evidence="4">Catalyzes two steps in the biosynthesis of coenzyme A. In the first step cysteine is conjugated to 4'-phosphopantothenate to form 4-phosphopantothenoylcysteine, in the latter compound is decarboxylated to form 4'-phosphopantotheine.</text>
</comment>
<dbReference type="InterPro" id="IPR007085">
    <property type="entry name" value="DNA/pantothenate-metab_flavo_C"/>
</dbReference>
<dbReference type="GO" id="GO:0015937">
    <property type="term" value="P:coenzyme A biosynthetic process"/>
    <property type="evidence" value="ECO:0007669"/>
    <property type="project" value="UniProtKB-UniRule"/>
</dbReference>
<comment type="similarity">
    <text evidence="3 4">In the N-terminal section; belongs to the HFCD (homo-oligomeric flavin containing Cys decarboxylase) superfamily.</text>
</comment>
<feature type="binding site" evidence="3">
    <location>
        <position position="351"/>
    </location>
    <ligand>
        <name>CTP</name>
        <dbReference type="ChEBI" id="CHEBI:37563"/>
    </ligand>
</feature>
<feature type="domain" description="DNA/pantothenate metabolism flavoprotein C-terminal" evidence="6">
    <location>
        <begin position="185"/>
        <end position="404"/>
    </location>
</feature>
<dbReference type="Gene3D" id="3.40.50.10300">
    <property type="entry name" value="CoaB-like"/>
    <property type="match status" value="1"/>
</dbReference>
<feature type="binding site" evidence="3">
    <location>
        <position position="330"/>
    </location>
    <ligand>
        <name>CTP</name>
        <dbReference type="ChEBI" id="CHEBI:37563"/>
    </ligand>
</feature>
<evidence type="ECO:0000256" key="2">
    <source>
        <dbReference type="ARBA" id="ARBA00023239"/>
    </source>
</evidence>
<organism evidence="7 8">
    <name type="scientific">Schaalia meyeri</name>
    <dbReference type="NCBI Taxonomy" id="52773"/>
    <lineage>
        <taxon>Bacteria</taxon>
        <taxon>Bacillati</taxon>
        <taxon>Actinomycetota</taxon>
        <taxon>Actinomycetes</taxon>
        <taxon>Actinomycetales</taxon>
        <taxon>Actinomycetaceae</taxon>
        <taxon>Schaalia</taxon>
    </lineage>
</organism>
<comment type="catalytic activity">
    <reaction evidence="3 4">
        <text>(R)-4'-phosphopantothenate + L-cysteine + CTP = N-[(R)-4-phosphopantothenoyl]-L-cysteine + CMP + diphosphate + H(+)</text>
        <dbReference type="Rhea" id="RHEA:19397"/>
        <dbReference type="ChEBI" id="CHEBI:10986"/>
        <dbReference type="ChEBI" id="CHEBI:15378"/>
        <dbReference type="ChEBI" id="CHEBI:33019"/>
        <dbReference type="ChEBI" id="CHEBI:35235"/>
        <dbReference type="ChEBI" id="CHEBI:37563"/>
        <dbReference type="ChEBI" id="CHEBI:59458"/>
        <dbReference type="ChEBI" id="CHEBI:60377"/>
        <dbReference type="EC" id="6.3.2.5"/>
    </reaction>
</comment>
<feature type="binding site" evidence="3">
    <location>
        <position position="282"/>
    </location>
    <ligand>
        <name>CTP</name>
        <dbReference type="ChEBI" id="CHEBI:37563"/>
    </ligand>
</feature>
<dbReference type="Pfam" id="PF04127">
    <property type="entry name" value="DFP"/>
    <property type="match status" value="1"/>
</dbReference>
<dbReference type="InterPro" id="IPR005252">
    <property type="entry name" value="CoaBC"/>
</dbReference>
<keyword evidence="1 3" id="KW-0210">Decarboxylase</keyword>
<keyword evidence="3" id="KW-0460">Magnesium</keyword>
<dbReference type="GO" id="GO:0071513">
    <property type="term" value="C:phosphopantothenoylcysteine decarboxylase complex"/>
    <property type="evidence" value="ECO:0007669"/>
    <property type="project" value="TreeGrafter"/>
</dbReference>
<dbReference type="RefSeq" id="WP_050694762.1">
    <property type="nucleotide sequence ID" value="NZ_CP012072.1"/>
</dbReference>
<evidence type="ECO:0000259" key="6">
    <source>
        <dbReference type="Pfam" id="PF04127"/>
    </source>
</evidence>
<dbReference type="InterPro" id="IPR035929">
    <property type="entry name" value="CoaB-like_sf"/>
</dbReference>
<evidence type="ECO:0000256" key="4">
    <source>
        <dbReference type="RuleBase" id="RU364078"/>
    </source>
</evidence>
<dbReference type="EC" id="6.3.2.5" evidence="3"/>
<dbReference type="GO" id="GO:0046872">
    <property type="term" value="F:metal ion binding"/>
    <property type="evidence" value="ECO:0007669"/>
    <property type="project" value="UniProtKB-KW"/>
</dbReference>
<dbReference type="KEGG" id="amy:ADJ76_03215"/>
<accession>A0AAQ0BXX5</accession>
<keyword evidence="2 3" id="KW-0456">Lyase</keyword>
<dbReference type="Pfam" id="PF02441">
    <property type="entry name" value="Flavoprotein"/>
    <property type="match status" value="1"/>
</dbReference>
<evidence type="ECO:0000313" key="7">
    <source>
        <dbReference type="EMBL" id="QQC44423.1"/>
    </source>
</evidence>
<keyword evidence="8" id="KW-1185">Reference proteome</keyword>
<dbReference type="EC" id="4.1.1.36" evidence="3"/>
<dbReference type="PANTHER" id="PTHR14359">
    <property type="entry name" value="HOMO-OLIGOMERIC FLAVIN CONTAINING CYS DECARBOXYLASE FAMILY"/>
    <property type="match status" value="1"/>
</dbReference>
<evidence type="ECO:0000313" key="8">
    <source>
        <dbReference type="Proteomes" id="UP000595220"/>
    </source>
</evidence>
<comment type="catalytic activity">
    <reaction evidence="3 4">
        <text>N-[(R)-4-phosphopantothenoyl]-L-cysteine + H(+) = (R)-4'-phosphopantetheine + CO2</text>
        <dbReference type="Rhea" id="RHEA:16793"/>
        <dbReference type="ChEBI" id="CHEBI:15378"/>
        <dbReference type="ChEBI" id="CHEBI:16526"/>
        <dbReference type="ChEBI" id="CHEBI:59458"/>
        <dbReference type="ChEBI" id="CHEBI:61723"/>
        <dbReference type="EC" id="4.1.1.36"/>
    </reaction>
</comment>
<proteinExistence type="inferred from homology"/>
<comment type="caution">
    <text evidence="3">Lacks conserved residue(s) required for the propagation of feature annotation.</text>
</comment>
<keyword evidence="3" id="KW-0511">Multifunctional enzyme</keyword>
<name>A0AAQ0BXX5_9ACTO</name>
<feature type="region of interest" description="Phosphopantothenoylcysteine decarboxylase" evidence="3">
    <location>
        <begin position="1"/>
        <end position="189"/>
    </location>
</feature>
<feature type="region of interest" description="Phosphopantothenate--cysteine ligase" evidence="3">
    <location>
        <begin position="190"/>
        <end position="411"/>
    </location>
</feature>
<evidence type="ECO:0000256" key="1">
    <source>
        <dbReference type="ARBA" id="ARBA00022793"/>
    </source>
</evidence>
<reference evidence="7 8" key="1">
    <citation type="submission" date="2020-12" db="EMBL/GenBank/DDBJ databases">
        <title>FDA dAtabase for Regulatory Grade micrObial Sequences (FDA-ARGOS): Supporting development and validation of Infectious Disease Dx tests.</title>
        <authorList>
            <person name="Sproer C."/>
            <person name="Gronow S."/>
            <person name="Severitt S."/>
            <person name="Schroder I."/>
            <person name="Tallon L."/>
            <person name="Sadzewicz L."/>
            <person name="Zhao X."/>
            <person name="Boylan J."/>
            <person name="Ott S."/>
            <person name="Bowen H."/>
            <person name="Vavikolanu K."/>
            <person name="Mehta A."/>
            <person name="Aluvathingal J."/>
            <person name="Nadendla S."/>
            <person name="Lowell S."/>
            <person name="Myers T."/>
            <person name="Yan Y."/>
            <person name="Sichtig H."/>
        </authorList>
    </citation>
    <scope>NUCLEOTIDE SEQUENCE [LARGE SCALE GENOMIC DNA]</scope>
    <source>
        <strain evidence="7 8">FDAARGOS_985</strain>
    </source>
</reference>
<dbReference type="NCBIfam" id="TIGR00521">
    <property type="entry name" value="coaBC_dfp"/>
    <property type="match status" value="1"/>
</dbReference>
<keyword evidence="3 4" id="KW-0436">Ligase</keyword>
<dbReference type="AlphaFoldDB" id="A0AAQ0BXX5"/>
<feature type="binding site" evidence="3">
    <location>
        <position position="347"/>
    </location>
    <ligand>
        <name>CTP</name>
        <dbReference type="ChEBI" id="CHEBI:37563"/>
    </ligand>
</feature>
<evidence type="ECO:0000259" key="5">
    <source>
        <dbReference type="Pfam" id="PF02441"/>
    </source>
</evidence>
<sequence length="411" mass="42955">MATVVVGVTGGVAAFKAPIVVREFQRAGHDVYVAATRASLNFVGRSTWEGITSRPVAVDIAGEGRAEHVELARIADLIIVVPATANTLARLAGGFADDMVSLTVLACAAPVVVAPAMHSNMWLAPATQENVRLLRERGVHIIEPDAGALGSGDSGVGRLPDPVLIARRALAVLQQHRDAQTPLPLAGRTVVVTAGGTREPIDPVRFLGNRSSGRQGLAIAAAAARAGARVRAITANVDDSVANTLPDGVEVTRVGTALQMRDATMEQVRGADALIMAAAVADFRPEQAQTSKMKKDPTTQDAPTLRLVRNPDILAQVGHSSIRPPLVIGFAAETGTDEEIIAFGADKATRKGADYIAVNRVGDRVGFGNVHNDIRLLDASGALVDRYAGSKDDIAAGLIAQLATFLANLKR</sequence>
<dbReference type="InterPro" id="IPR003382">
    <property type="entry name" value="Flavoprotein"/>
</dbReference>
<comment type="cofactor">
    <cofactor evidence="3">
        <name>Mg(2+)</name>
        <dbReference type="ChEBI" id="CHEBI:18420"/>
    </cofactor>
</comment>
<feature type="domain" description="Flavoprotein" evidence="5">
    <location>
        <begin position="3"/>
        <end position="157"/>
    </location>
</feature>
<dbReference type="PANTHER" id="PTHR14359:SF6">
    <property type="entry name" value="PHOSPHOPANTOTHENOYLCYSTEINE DECARBOXYLASE"/>
    <property type="match status" value="1"/>
</dbReference>
<comment type="cofactor">
    <cofactor evidence="3">
        <name>FMN</name>
        <dbReference type="ChEBI" id="CHEBI:58210"/>
    </cofactor>
    <text evidence="3">Binds 1 FMN per subunit.</text>
</comment>
<feature type="binding site" evidence="3">
    <location>
        <position position="292"/>
    </location>
    <ligand>
        <name>CTP</name>
        <dbReference type="ChEBI" id="CHEBI:37563"/>
    </ligand>
</feature>
<dbReference type="SUPFAM" id="SSF102645">
    <property type="entry name" value="CoaB-like"/>
    <property type="match status" value="1"/>
</dbReference>
<keyword evidence="3 4" id="KW-0285">Flavoprotein</keyword>
<dbReference type="Proteomes" id="UP000595220">
    <property type="component" value="Chromosome"/>
</dbReference>
<comment type="function">
    <text evidence="3">Catalyzes two sequential steps in the biosynthesis of coenzyme A. In the first step cysteine is conjugated to 4'-phosphopantothenate to form 4-phosphopantothenoylcysteine. In the second step the latter compound is decarboxylated to form 4'-phosphopantotheine.</text>
</comment>
<gene>
    <name evidence="3 7" type="primary">coaBC</name>
    <name evidence="7" type="ORF">I6H42_03245</name>
</gene>
<comment type="pathway">
    <text evidence="3 4">Cofactor biosynthesis; coenzyme A biosynthesis; CoA from (R)-pantothenate: step 2/5.</text>
</comment>
<evidence type="ECO:0000256" key="3">
    <source>
        <dbReference type="HAMAP-Rule" id="MF_02225"/>
    </source>
</evidence>
<protein>
    <recommendedName>
        <fullName evidence="3">Coenzyme A biosynthesis bifunctional protein CoaBC</fullName>
    </recommendedName>
    <alternativeName>
        <fullName evidence="3">DNA/pantothenate metabolism flavoprotein</fullName>
    </alternativeName>
    <alternativeName>
        <fullName evidence="3">Phosphopantothenoylcysteine synthetase/decarboxylase</fullName>
        <shortName evidence="3">PPCS-PPCDC</shortName>
    </alternativeName>
    <domain>
        <recommendedName>
            <fullName evidence="3">Phosphopantothenoylcysteine decarboxylase</fullName>
            <shortName evidence="3">PPC decarboxylase</shortName>
            <shortName evidence="3">PPC-DC</shortName>
            <ecNumber evidence="3">4.1.1.36</ecNumber>
        </recommendedName>
        <alternativeName>
            <fullName evidence="3">CoaC</fullName>
        </alternativeName>
    </domain>
    <domain>
        <recommendedName>
            <fullName evidence="3">Phosphopantothenate--cysteine ligase</fullName>
            <ecNumber evidence="3">6.3.2.5</ecNumber>
        </recommendedName>
        <alternativeName>
            <fullName evidence="3">CoaB</fullName>
        </alternativeName>
        <alternativeName>
            <fullName evidence="3">Phosphopantothenoylcysteine synthetase</fullName>
            <shortName evidence="3">PPC synthetase</shortName>
            <shortName evidence="3">PPC-S</shortName>
        </alternativeName>
    </domain>
</protein>
<comment type="similarity">
    <text evidence="3 4">In the C-terminal section; belongs to the PPC synthetase family.</text>
</comment>